<keyword evidence="4" id="KW-1185">Reference proteome</keyword>
<dbReference type="Pfam" id="PF00211">
    <property type="entry name" value="Guanylate_cyc"/>
    <property type="match status" value="1"/>
</dbReference>
<keyword evidence="1" id="KW-0472">Membrane</keyword>
<feature type="transmembrane region" description="Helical" evidence="1">
    <location>
        <begin position="396"/>
        <end position="414"/>
    </location>
</feature>
<dbReference type="Gene3D" id="3.30.70.1230">
    <property type="entry name" value="Nucleotide cyclase"/>
    <property type="match status" value="1"/>
</dbReference>
<keyword evidence="1" id="KW-1133">Transmembrane helix</keyword>
<dbReference type="eggNOG" id="COG4252">
    <property type="taxonomic scope" value="Bacteria"/>
</dbReference>
<feature type="transmembrane region" description="Helical" evidence="1">
    <location>
        <begin position="339"/>
        <end position="358"/>
    </location>
</feature>
<dbReference type="SMART" id="SM01080">
    <property type="entry name" value="CHASE2"/>
    <property type="match status" value="1"/>
</dbReference>
<dbReference type="eggNOG" id="COG2114">
    <property type="taxonomic scope" value="Bacteria"/>
</dbReference>
<dbReference type="AlphaFoldDB" id="F3KWA9"/>
<feature type="transmembrane region" description="Helical" evidence="1">
    <location>
        <begin position="35"/>
        <end position="53"/>
    </location>
</feature>
<dbReference type="InterPro" id="IPR001054">
    <property type="entry name" value="A/G_cyclase"/>
</dbReference>
<dbReference type="SUPFAM" id="SSF55073">
    <property type="entry name" value="Nucleotide cyclase"/>
    <property type="match status" value="1"/>
</dbReference>
<dbReference type="EMBL" id="AEGR01000087">
    <property type="protein sequence ID" value="EGI75908.1"/>
    <property type="molecule type" value="Genomic_DNA"/>
</dbReference>
<evidence type="ECO:0000313" key="4">
    <source>
        <dbReference type="Proteomes" id="UP000016368"/>
    </source>
</evidence>
<reference evidence="3 4" key="1">
    <citation type="journal article" date="2011" name="EMBO J.">
        <title>Structural diversity of bacterial flagellar motors.</title>
        <authorList>
            <person name="Chen S."/>
            <person name="Beeby M."/>
            <person name="Murphy G.E."/>
            <person name="Leadbetter J.R."/>
            <person name="Hendrixson D.R."/>
            <person name="Briegel A."/>
            <person name="Li Z."/>
            <person name="Shi J."/>
            <person name="Tocheva E.I."/>
            <person name="Muller A."/>
            <person name="Dobro M.J."/>
            <person name="Jensen G.J."/>
        </authorList>
    </citation>
    <scope>NUCLEOTIDE SEQUENCE [LARGE SCALE GENOMIC DNA]</scope>
    <source>
        <strain evidence="3 4">ATCC 19624</strain>
    </source>
</reference>
<gene>
    <name evidence="3" type="ORF">HGR_13734</name>
</gene>
<protein>
    <submittedName>
        <fullName evidence="3">Adenylate/guanylate cyclase with Chase sensor</fullName>
    </submittedName>
</protein>
<dbReference type="STRING" id="887062.HGR_13734"/>
<dbReference type="InterPro" id="IPR050697">
    <property type="entry name" value="Adenylyl/Guanylyl_Cyclase_3/4"/>
</dbReference>
<feature type="domain" description="Guanylate cyclase" evidence="2">
    <location>
        <begin position="454"/>
        <end position="587"/>
    </location>
</feature>
<dbReference type="PANTHER" id="PTHR43081">
    <property type="entry name" value="ADENYLATE CYCLASE, TERMINAL-DIFFERENTIATION SPECIFIC-RELATED"/>
    <property type="match status" value="1"/>
</dbReference>
<dbReference type="SMART" id="SM00044">
    <property type="entry name" value="CYCc"/>
    <property type="match status" value="1"/>
</dbReference>
<dbReference type="Pfam" id="PF05226">
    <property type="entry name" value="CHASE2"/>
    <property type="match status" value="1"/>
</dbReference>
<comment type="caution">
    <text evidence="3">The sequence shown here is derived from an EMBL/GenBank/DDBJ whole genome shotgun (WGS) entry which is preliminary data.</text>
</comment>
<dbReference type="PANTHER" id="PTHR43081:SF1">
    <property type="entry name" value="ADENYLATE CYCLASE, TERMINAL-DIFFERENTIATION SPECIFIC"/>
    <property type="match status" value="1"/>
</dbReference>
<dbReference type="InterPro" id="IPR007890">
    <property type="entry name" value="CHASE2"/>
</dbReference>
<dbReference type="InterPro" id="IPR029787">
    <property type="entry name" value="Nucleotide_cyclase"/>
</dbReference>
<accession>F3KWA9</accession>
<keyword evidence="1" id="KW-0812">Transmembrane</keyword>
<organism evidence="3 4">
    <name type="scientific">Hylemonella gracilis ATCC 19624</name>
    <dbReference type="NCBI Taxonomy" id="887062"/>
    <lineage>
        <taxon>Bacteria</taxon>
        <taxon>Pseudomonadati</taxon>
        <taxon>Pseudomonadota</taxon>
        <taxon>Betaproteobacteria</taxon>
        <taxon>Burkholderiales</taxon>
        <taxon>Comamonadaceae</taxon>
        <taxon>Hylemonella</taxon>
    </lineage>
</organism>
<name>F3KWA9_9BURK</name>
<dbReference type="CDD" id="cd07302">
    <property type="entry name" value="CHD"/>
    <property type="match status" value="1"/>
</dbReference>
<dbReference type="GO" id="GO:0006171">
    <property type="term" value="P:cAMP biosynthetic process"/>
    <property type="evidence" value="ECO:0007669"/>
    <property type="project" value="TreeGrafter"/>
</dbReference>
<feature type="transmembrane region" description="Helical" evidence="1">
    <location>
        <begin position="365"/>
        <end position="384"/>
    </location>
</feature>
<sequence length="714" mass="78077">MGRDTRAGKAGLSDSEASKARGAAKVSRGALGGRWVSLLLALLAVTAVVWLYYAQNDFLEGFEARSYDLRFKSLRGPLPVQSDITIIAIDDKSIAALGRYPWTRQQYVRLLDKLEASKPRVVLFDVFFPEPENPAVDAALAQALARAGNVVLASTFSFDTQGRVTGRMGSLPALEAAAAGRAHINLRPEDDGVNRRNDLRIAYLDGASGQTRLMPSLGLSAALFMLGADSFGAEPFRVWIARGQELLRSVPVNADGALWINYLGSAGAYPRVSFVDVLEGRADPALLRDKAVFLGATALGVYDMRVTPFHPNTPGVEVHAAVADNILSQRYVHRTGMQALFDLLMIVLIGFLSFFITARMRLQRAMAVVLGLVVCYLGLAYWMFLQGQWVSMVYPPVAALLALMLGGGWRFMVLERSARQMRAMFSSYVSSKLVSQLEQNPDAARIGGDSREVTVLFTDIKGFTTFSERNPAEVVVDRLNEYLSAMVQIIHAHDGTVDKFMGDGIMAYWGAPLPQADHARLALRCALGMKAKMAELTDAWRARGVEPFQIRGGILSGRVVAGNIGSSGQKMEYTVIGDTVNQASRLEGAGKTYGIDFTVGESTKRLVDADGEFGFRRLDCVRVVGKTEPVELFELRPAAPSADQGGADPLVDRFEAALGHYRARRWEGAVNSFRKLVADFPQDGPSALYLQRCIEFQARPPSADWDGVFNRQEK</sequence>
<dbReference type="PROSITE" id="PS50125">
    <property type="entry name" value="GUANYLATE_CYCLASE_2"/>
    <property type="match status" value="1"/>
</dbReference>
<proteinExistence type="predicted"/>
<evidence type="ECO:0000256" key="1">
    <source>
        <dbReference type="SAM" id="Phobius"/>
    </source>
</evidence>
<evidence type="ECO:0000313" key="3">
    <source>
        <dbReference type="EMBL" id="EGI75908.1"/>
    </source>
</evidence>
<dbReference type="Proteomes" id="UP000016368">
    <property type="component" value="Unassembled WGS sequence"/>
</dbReference>
<dbReference type="RefSeq" id="WP_006298850.1">
    <property type="nucleotide sequence ID" value="NZ_AEGR01000087.1"/>
</dbReference>
<evidence type="ECO:0000259" key="2">
    <source>
        <dbReference type="PROSITE" id="PS50125"/>
    </source>
</evidence>
<dbReference type="GO" id="GO:0004016">
    <property type="term" value="F:adenylate cyclase activity"/>
    <property type="evidence" value="ECO:0007669"/>
    <property type="project" value="UniProtKB-ARBA"/>
</dbReference>
<dbReference type="GO" id="GO:0035556">
    <property type="term" value="P:intracellular signal transduction"/>
    <property type="evidence" value="ECO:0007669"/>
    <property type="project" value="InterPro"/>
</dbReference>